<keyword evidence="9 14" id="KW-0460">Magnesium</keyword>
<evidence type="ECO:0000313" key="20">
    <source>
        <dbReference type="Proteomes" id="UP000610760"/>
    </source>
</evidence>
<evidence type="ECO:0000313" key="19">
    <source>
        <dbReference type="EMBL" id="MBC8558783.1"/>
    </source>
</evidence>
<evidence type="ECO:0000259" key="16">
    <source>
        <dbReference type="Pfam" id="PF02878"/>
    </source>
</evidence>
<dbReference type="SUPFAM" id="SSF55957">
    <property type="entry name" value="Phosphoglucomutase, C-terminal domain"/>
    <property type="match status" value="1"/>
</dbReference>
<feature type="domain" description="Alpha-D-phosphohexomutase alpha/beta/alpha" evidence="16">
    <location>
        <begin position="2"/>
        <end position="137"/>
    </location>
</feature>
<feature type="domain" description="Alpha-D-phosphohexomutase alpha/beta/alpha" evidence="17">
    <location>
        <begin position="162"/>
        <end position="262"/>
    </location>
</feature>
<accession>A0A926E3B1</accession>
<evidence type="ECO:0000256" key="4">
    <source>
        <dbReference type="ARBA" id="ARBA00005189"/>
    </source>
</evidence>
<evidence type="ECO:0000256" key="13">
    <source>
        <dbReference type="ARBA" id="ARBA00041467"/>
    </source>
</evidence>
<dbReference type="GO" id="GO:0005975">
    <property type="term" value="P:carbohydrate metabolic process"/>
    <property type="evidence" value="ECO:0007669"/>
    <property type="project" value="InterPro"/>
</dbReference>
<dbReference type="Pfam" id="PF02880">
    <property type="entry name" value="PGM_PMM_III"/>
    <property type="match status" value="1"/>
</dbReference>
<feature type="domain" description="Alpha-D-phosphohexomutase alpha/beta/alpha" evidence="18">
    <location>
        <begin position="267"/>
        <end position="376"/>
    </location>
</feature>
<dbReference type="Gene3D" id="3.30.310.50">
    <property type="entry name" value="Alpha-D-phosphohexomutase, C-terminal domain"/>
    <property type="match status" value="1"/>
</dbReference>
<dbReference type="Pfam" id="PF00408">
    <property type="entry name" value="PGM_PMM_IV"/>
    <property type="match status" value="1"/>
</dbReference>
<proteinExistence type="inferred from homology"/>
<evidence type="ECO:0000256" key="10">
    <source>
        <dbReference type="ARBA" id="ARBA00023235"/>
    </source>
</evidence>
<dbReference type="FunFam" id="3.40.120.10:FF:000028">
    <property type="entry name" value="GlcNAc phosphomutase"/>
    <property type="match status" value="1"/>
</dbReference>
<dbReference type="InterPro" id="IPR016055">
    <property type="entry name" value="A-D-PHexomutase_a/b/a-I/II/III"/>
</dbReference>
<dbReference type="PROSITE" id="PS00710">
    <property type="entry name" value="PGM_PMM"/>
    <property type="match status" value="1"/>
</dbReference>
<keyword evidence="20" id="KW-1185">Reference proteome</keyword>
<dbReference type="PRINTS" id="PR00509">
    <property type="entry name" value="PGMPMM"/>
</dbReference>
<evidence type="ECO:0000259" key="17">
    <source>
        <dbReference type="Pfam" id="PF02879"/>
    </source>
</evidence>
<evidence type="ECO:0000259" key="15">
    <source>
        <dbReference type="Pfam" id="PF00408"/>
    </source>
</evidence>
<evidence type="ECO:0000256" key="1">
    <source>
        <dbReference type="ARBA" id="ARBA00000443"/>
    </source>
</evidence>
<evidence type="ECO:0000256" key="9">
    <source>
        <dbReference type="ARBA" id="ARBA00022842"/>
    </source>
</evidence>
<evidence type="ECO:0000256" key="14">
    <source>
        <dbReference type="RuleBase" id="RU004326"/>
    </source>
</evidence>
<protein>
    <recommendedName>
        <fullName evidence="11">Phosphoglucomutase</fullName>
        <ecNumber evidence="6">5.4.2.2</ecNumber>
    </recommendedName>
    <alternativeName>
        <fullName evidence="13">Alpha-phosphoglucomutase</fullName>
    </alternativeName>
    <alternativeName>
        <fullName evidence="12">Glucose phosphomutase</fullName>
    </alternativeName>
</protein>
<evidence type="ECO:0000259" key="18">
    <source>
        <dbReference type="Pfam" id="PF02880"/>
    </source>
</evidence>
<dbReference type="Proteomes" id="UP000610760">
    <property type="component" value="Unassembled WGS sequence"/>
</dbReference>
<dbReference type="InterPro" id="IPR005841">
    <property type="entry name" value="Alpha-D-phosphohexomutase_SF"/>
</dbReference>
<dbReference type="CDD" id="cd05800">
    <property type="entry name" value="PGM_like2"/>
    <property type="match status" value="1"/>
</dbReference>
<organism evidence="19 20">
    <name type="scientific">Fumia xinanensis</name>
    <dbReference type="NCBI Taxonomy" id="2763659"/>
    <lineage>
        <taxon>Bacteria</taxon>
        <taxon>Bacillati</taxon>
        <taxon>Bacillota</taxon>
        <taxon>Clostridia</taxon>
        <taxon>Eubacteriales</taxon>
        <taxon>Oscillospiraceae</taxon>
        <taxon>Fumia</taxon>
    </lineage>
</organism>
<dbReference type="GO" id="GO:0006166">
    <property type="term" value="P:purine ribonucleoside salvage"/>
    <property type="evidence" value="ECO:0007669"/>
    <property type="project" value="TreeGrafter"/>
</dbReference>
<dbReference type="SUPFAM" id="SSF53738">
    <property type="entry name" value="Phosphoglucomutase, first 3 domains"/>
    <property type="match status" value="2"/>
</dbReference>
<feature type="domain" description="Alpha-D-phosphohexomutase C-terminal" evidence="15">
    <location>
        <begin position="421"/>
        <end position="465"/>
    </location>
</feature>
<keyword evidence="7" id="KW-0597">Phosphoprotein</keyword>
<dbReference type="InterPro" id="IPR005843">
    <property type="entry name" value="A-D-PHexomutase_C"/>
</dbReference>
<evidence type="ECO:0000256" key="11">
    <source>
        <dbReference type="ARBA" id="ARBA00039995"/>
    </source>
</evidence>
<keyword evidence="8 14" id="KW-0479">Metal-binding</keyword>
<dbReference type="AlphaFoldDB" id="A0A926E3B1"/>
<evidence type="ECO:0000256" key="12">
    <source>
        <dbReference type="ARBA" id="ARBA00041398"/>
    </source>
</evidence>
<evidence type="ECO:0000256" key="7">
    <source>
        <dbReference type="ARBA" id="ARBA00022553"/>
    </source>
</evidence>
<name>A0A926E3B1_9FIRM</name>
<sequence length="470" mass="52414">MIKFGTGGFRAIIGDEFTKANLELLAQGLVHKMQDEHVENTPLIIGYDRRFLSDIGAQWISSVFAGNDIHVQFIDIEAPTPLIMFVVKKTGAKYGMAITASHNPAEYNGVKVFTEGGRDATKEVTNDLEGYISKVSEDQIRRMDFDEALKEGLVEVIEPMNDYIDSILSVIDIEKIKSKHVKVLLDPMFGVSKTSLQTILLTCRCDVDVINDRHDALFGGRLPSPSAKTLSRLSNMVVEGGYDLGIGTDGDADRIGLIDSEGTFIHPNDILVLLYYYLVKYKGWKGDCVRNIATTHLLDRLAESFGQKCYEVPVGFKWISEKMDETGAIIGGESSGGLTVKGHISGKDGIYAAALLVEMTCAIGKPLNAILKEIKDTYGHCEMSEYDCRFSQEKKDQLNELLFTEQKLPEFDEAVEKVSYMDGCKVYFKNGGWIICRFSGTEPLIRIFCEMENYTRAVEITDTMREFLGL</sequence>
<keyword evidence="10" id="KW-0413">Isomerase</keyword>
<dbReference type="GO" id="GO:0008973">
    <property type="term" value="F:phosphopentomutase activity"/>
    <property type="evidence" value="ECO:0007669"/>
    <property type="project" value="TreeGrafter"/>
</dbReference>
<evidence type="ECO:0000256" key="5">
    <source>
        <dbReference type="ARBA" id="ARBA00010231"/>
    </source>
</evidence>
<evidence type="ECO:0000256" key="6">
    <source>
        <dbReference type="ARBA" id="ARBA00012728"/>
    </source>
</evidence>
<comment type="similarity">
    <text evidence="5 14">Belongs to the phosphohexose mutase family.</text>
</comment>
<dbReference type="GO" id="GO:0004614">
    <property type="term" value="F:phosphoglucomutase activity"/>
    <property type="evidence" value="ECO:0007669"/>
    <property type="project" value="UniProtKB-EC"/>
</dbReference>
<comment type="pathway">
    <text evidence="3">Glycolipid metabolism; diglucosyl-diacylglycerol biosynthesis.</text>
</comment>
<dbReference type="GO" id="GO:0000287">
    <property type="term" value="F:magnesium ion binding"/>
    <property type="evidence" value="ECO:0007669"/>
    <property type="project" value="InterPro"/>
</dbReference>
<dbReference type="EMBL" id="JACRSV010000001">
    <property type="protein sequence ID" value="MBC8558783.1"/>
    <property type="molecule type" value="Genomic_DNA"/>
</dbReference>
<comment type="cofactor">
    <cofactor evidence="2">
        <name>Mg(2+)</name>
        <dbReference type="ChEBI" id="CHEBI:18420"/>
    </cofactor>
</comment>
<dbReference type="PANTHER" id="PTHR45745">
    <property type="entry name" value="PHOSPHOMANNOMUTASE 45A"/>
    <property type="match status" value="1"/>
</dbReference>
<dbReference type="InterPro" id="IPR005844">
    <property type="entry name" value="A-D-PHexomutase_a/b/a-I"/>
</dbReference>
<evidence type="ECO:0000256" key="2">
    <source>
        <dbReference type="ARBA" id="ARBA00001946"/>
    </source>
</evidence>
<dbReference type="InterPro" id="IPR005846">
    <property type="entry name" value="A-D-PHexomutase_a/b/a-III"/>
</dbReference>
<dbReference type="RefSeq" id="WP_249293668.1">
    <property type="nucleotide sequence ID" value="NZ_JACRSV010000001.1"/>
</dbReference>
<comment type="pathway">
    <text evidence="4">Lipid metabolism.</text>
</comment>
<dbReference type="Gene3D" id="3.40.120.10">
    <property type="entry name" value="Alpha-D-Glucose-1,6-Bisphosphate, subunit A, domain 3"/>
    <property type="match status" value="3"/>
</dbReference>
<comment type="caution">
    <text evidence="19">The sequence shown here is derived from an EMBL/GenBank/DDBJ whole genome shotgun (WGS) entry which is preliminary data.</text>
</comment>
<dbReference type="EC" id="5.4.2.2" evidence="6"/>
<dbReference type="InterPro" id="IPR036900">
    <property type="entry name" value="A-D-PHexomutase_C_sf"/>
</dbReference>
<dbReference type="Pfam" id="PF02879">
    <property type="entry name" value="PGM_PMM_II"/>
    <property type="match status" value="1"/>
</dbReference>
<evidence type="ECO:0000256" key="8">
    <source>
        <dbReference type="ARBA" id="ARBA00022723"/>
    </source>
</evidence>
<dbReference type="Pfam" id="PF02878">
    <property type="entry name" value="PGM_PMM_I"/>
    <property type="match status" value="1"/>
</dbReference>
<reference evidence="19" key="1">
    <citation type="submission" date="2020-08" db="EMBL/GenBank/DDBJ databases">
        <title>Genome public.</title>
        <authorList>
            <person name="Liu C."/>
            <person name="Sun Q."/>
        </authorList>
    </citation>
    <scope>NUCLEOTIDE SEQUENCE</scope>
    <source>
        <strain evidence="19">NSJ-33</strain>
    </source>
</reference>
<dbReference type="PANTHER" id="PTHR45745:SF1">
    <property type="entry name" value="PHOSPHOGLUCOMUTASE 2B-RELATED"/>
    <property type="match status" value="1"/>
</dbReference>
<comment type="catalytic activity">
    <reaction evidence="1">
        <text>alpha-D-glucose 1-phosphate = alpha-D-glucose 6-phosphate</text>
        <dbReference type="Rhea" id="RHEA:23536"/>
        <dbReference type="ChEBI" id="CHEBI:58225"/>
        <dbReference type="ChEBI" id="CHEBI:58601"/>
        <dbReference type="EC" id="5.4.2.2"/>
    </reaction>
</comment>
<evidence type="ECO:0000256" key="3">
    <source>
        <dbReference type="ARBA" id="ARBA00005164"/>
    </source>
</evidence>
<dbReference type="InterPro" id="IPR016066">
    <property type="entry name" value="A-D-PHexomutase_CS"/>
</dbReference>
<dbReference type="InterPro" id="IPR005845">
    <property type="entry name" value="A-D-PHexomutase_a/b/a-II"/>
</dbReference>
<gene>
    <name evidence="19" type="ORF">H8710_01740</name>
</gene>